<dbReference type="Proteomes" id="UP000265520">
    <property type="component" value="Unassembled WGS sequence"/>
</dbReference>
<organism evidence="2 3">
    <name type="scientific">Trifolium medium</name>
    <dbReference type="NCBI Taxonomy" id="97028"/>
    <lineage>
        <taxon>Eukaryota</taxon>
        <taxon>Viridiplantae</taxon>
        <taxon>Streptophyta</taxon>
        <taxon>Embryophyta</taxon>
        <taxon>Tracheophyta</taxon>
        <taxon>Spermatophyta</taxon>
        <taxon>Magnoliopsida</taxon>
        <taxon>eudicotyledons</taxon>
        <taxon>Gunneridae</taxon>
        <taxon>Pentapetalae</taxon>
        <taxon>rosids</taxon>
        <taxon>fabids</taxon>
        <taxon>Fabales</taxon>
        <taxon>Fabaceae</taxon>
        <taxon>Papilionoideae</taxon>
        <taxon>50 kb inversion clade</taxon>
        <taxon>NPAAA clade</taxon>
        <taxon>Hologalegina</taxon>
        <taxon>IRL clade</taxon>
        <taxon>Trifolieae</taxon>
        <taxon>Trifolium</taxon>
    </lineage>
</organism>
<dbReference type="EMBL" id="LXQA010121766">
    <property type="protein sequence ID" value="MCI20800.1"/>
    <property type="molecule type" value="Genomic_DNA"/>
</dbReference>
<feature type="domain" description="Reverse transcriptase zinc-binding" evidence="1">
    <location>
        <begin position="60"/>
        <end position="140"/>
    </location>
</feature>
<protein>
    <recommendedName>
        <fullName evidence="1">Reverse transcriptase zinc-binding domain-containing protein</fullName>
    </recommendedName>
</protein>
<dbReference type="Pfam" id="PF13966">
    <property type="entry name" value="zf-RVT"/>
    <property type="match status" value="1"/>
</dbReference>
<dbReference type="PANTHER" id="PTHR36617">
    <property type="entry name" value="PROTEIN, PUTATIVE-RELATED"/>
    <property type="match status" value="1"/>
</dbReference>
<dbReference type="PANTHER" id="PTHR36617:SF16">
    <property type="entry name" value="OS04G0516500 PROTEIN"/>
    <property type="match status" value="1"/>
</dbReference>
<reference evidence="2 3" key="1">
    <citation type="journal article" date="2018" name="Front. Plant Sci.">
        <title>Red Clover (Trifolium pratense) and Zigzag Clover (T. medium) - A Picture of Genomic Similarities and Differences.</title>
        <authorList>
            <person name="Dluhosova J."/>
            <person name="Istvanek J."/>
            <person name="Nedelnik J."/>
            <person name="Repkova J."/>
        </authorList>
    </citation>
    <scope>NUCLEOTIDE SEQUENCE [LARGE SCALE GENOMIC DNA]</scope>
    <source>
        <strain evidence="3">cv. 10/8</strain>
        <tissue evidence="2">Leaf</tissue>
    </source>
</reference>
<feature type="non-terminal residue" evidence="2">
    <location>
        <position position="140"/>
    </location>
</feature>
<evidence type="ECO:0000259" key="1">
    <source>
        <dbReference type="Pfam" id="PF13966"/>
    </source>
</evidence>
<proteinExistence type="predicted"/>
<evidence type="ECO:0000313" key="3">
    <source>
        <dbReference type="Proteomes" id="UP000265520"/>
    </source>
</evidence>
<dbReference type="AlphaFoldDB" id="A0A392QAP4"/>
<dbReference type="InterPro" id="IPR026960">
    <property type="entry name" value="RVT-Znf"/>
</dbReference>
<gene>
    <name evidence="2" type="ORF">A2U01_0041963</name>
</gene>
<name>A0A392QAP4_9FABA</name>
<evidence type="ECO:0000313" key="2">
    <source>
        <dbReference type="EMBL" id="MCI20800.1"/>
    </source>
</evidence>
<keyword evidence="3" id="KW-1185">Reference proteome</keyword>
<sequence>MINEMGEWEENEWRWSFNWRRRLFVWEEDLTEELLEALGQFCPKMGEDVWCWKPESEGNFSVRSTYGLLVKVQYGEVVITPSESSVFRNMWRSATPSKVRAFVWKVLLNRIPTRTSLVHRGVSVAGGVVDCPMCYDKEES</sequence>
<accession>A0A392QAP4</accession>
<comment type="caution">
    <text evidence="2">The sequence shown here is derived from an EMBL/GenBank/DDBJ whole genome shotgun (WGS) entry which is preliminary data.</text>
</comment>